<feature type="region of interest" description="Disordered" evidence="5">
    <location>
        <begin position="1"/>
        <end position="31"/>
    </location>
</feature>
<feature type="transmembrane region" description="Helical" evidence="6">
    <location>
        <begin position="110"/>
        <end position="131"/>
    </location>
</feature>
<evidence type="ECO:0000313" key="9">
    <source>
        <dbReference type="Proteomes" id="UP000642509"/>
    </source>
</evidence>
<feature type="domain" description="Major facilitator superfamily (MFS) profile" evidence="7">
    <location>
        <begin position="43"/>
        <end position="469"/>
    </location>
</feature>
<comment type="caution">
    <text evidence="8">The sequence shown here is derived from an EMBL/GenBank/DDBJ whole genome shotgun (WGS) entry which is preliminary data.</text>
</comment>
<evidence type="ECO:0000256" key="5">
    <source>
        <dbReference type="SAM" id="MobiDB-lite"/>
    </source>
</evidence>
<feature type="transmembrane region" description="Helical" evidence="6">
    <location>
        <begin position="323"/>
        <end position="342"/>
    </location>
</feature>
<proteinExistence type="predicted"/>
<reference evidence="9" key="1">
    <citation type="journal article" date="2019" name="Int. J. Syst. Evol. Microbiol.">
        <title>The Global Catalogue of Microorganisms (GCM) 10K type strain sequencing project: providing services to taxonomists for standard genome sequencing and annotation.</title>
        <authorList>
            <consortium name="The Broad Institute Genomics Platform"/>
            <consortium name="The Broad Institute Genome Sequencing Center for Infectious Disease"/>
            <person name="Wu L."/>
            <person name="Ma J."/>
        </authorList>
    </citation>
    <scope>NUCLEOTIDE SEQUENCE [LARGE SCALE GENOMIC DNA]</scope>
    <source>
        <strain evidence="9">CGMCC 1.7064</strain>
    </source>
</reference>
<dbReference type="RefSeq" id="WP_188805394.1">
    <property type="nucleotide sequence ID" value="NZ_BAAAOU010000004.1"/>
</dbReference>
<dbReference type="Proteomes" id="UP000642509">
    <property type="component" value="Unassembled WGS sequence"/>
</dbReference>
<feature type="transmembrane region" description="Helical" evidence="6">
    <location>
        <begin position="137"/>
        <end position="162"/>
    </location>
</feature>
<feature type="transmembrane region" description="Helical" evidence="6">
    <location>
        <begin position="422"/>
        <end position="441"/>
    </location>
</feature>
<evidence type="ECO:0000256" key="3">
    <source>
        <dbReference type="ARBA" id="ARBA00022989"/>
    </source>
</evidence>
<dbReference type="EMBL" id="BMLQ01000003">
    <property type="protein sequence ID" value="GGO43937.1"/>
    <property type="molecule type" value="Genomic_DNA"/>
</dbReference>
<feature type="transmembrane region" description="Helical" evidence="6">
    <location>
        <begin position="354"/>
        <end position="373"/>
    </location>
</feature>
<keyword evidence="4 6" id="KW-0472">Membrane</keyword>
<evidence type="ECO:0000313" key="8">
    <source>
        <dbReference type="EMBL" id="GGO43937.1"/>
    </source>
</evidence>
<evidence type="ECO:0000259" key="7">
    <source>
        <dbReference type="PROSITE" id="PS50850"/>
    </source>
</evidence>
<keyword evidence="9" id="KW-1185">Reference proteome</keyword>
<dbReference type="InterPro" id="IPR011701">
    <property type="entry name" value="MFS"/>
</dbReference>
<evidence type="ECO:0000256" key="2">
    <source>
        <dbReference type="ARBA" id="ARBA00022692"/>
    </source>
</evidence>
<dbReference type="Pfam" id="PF07690">
    <property type="entry name" value="MFS_1"/>
    <property type="match status" value="1"/>
</dbReference>
<organism evidence="8 9">
    <name type="scientific">Citricoccus zhacaiensis</name>
    <dbReference type="NCBI Taxonomy" id="489142"/>
    <lineage>
        <taxon>Bacteria</taxon>
        <taxon>Bacillati</taxon>
        <taxon>Actinomycetota</taxon>
        <taxon>Actinomycetes</taxon>
        <taxon>Micrococcales</taxon>
        <taxon>Micrococcaceae</taxon>
        <taxon>Citricoccus</taxon>
    </lineage>
</organism>
<evidence type="ECO:0000256" key="1">
    <source>
        <dbReference type="ARBA" id="ARBA00004651"/>
    </source>
</evidence>
<feature type="compositionally biased region" description="Polar residues" evidence="5">
    <location>
        <begin position="10"/>
        <end position="31"/>
    </location>
</feature>
<dbReference type="SUPFAM" id="SSF103473">
    <property type="entry name" value="MFS general substrate transporter"/>
    <property type="match status" value="1"/>
</dbReference>
<dbReference type="Gene3D" id="1.20.1250.20">
    <property type="entry name" value="MFS general substrate transporter like domains"/>
    <property type="match status" value="1"/>
</dbReference>
<evidence type="ECO:0000256" key="6">
    <source>
        <dbReference type="SAM" id="Phobius"/>
    </source>
</evidence>
<feature type="transmembrane region" description="Helical" evidence="6">
    <location>
        <begin position="42"/>
        <end position="62"/>
    </location>
</feature>
<keyword evidence="3 6" id="KW-1133">Transmembrane helix</keyword>
<gene>
    <name evidence="8" type="ORF">GCM10010977_13270</name>
</gene>
<dbReference type="InterPro" id="IPR020846">
    <property type="entry name" value="MFS_dom"/>
</dbReference>
<dbReference type="PANTHER" id="PTHR23508">
    <property type="entry name" value="CARBOXYLIC ACID TRANSPORTER PROTEIN HOMOLOG"/>
    <property type="match status" value="1"/>
</dbReference>
<dbReference type="PANTHER" id="PTHR23508:SF10">
    <property type="entry name" value="CARBOXYLIC ACID TRANSPORTER PROTEIN HOMOLOG"/>
    <property type="match status" value="1"/>
</dbReference>
<feature type="transmembrane region" description="Helical" evidence="6">
    <location>
        <begin position="447"/>
        <end position="465"/>
    </location>
</feature>
<feature type="transmembrane region" description="Helical" evidence="6">
    <location>
        <begin position="82"/>
        <end position="98"/>
    </location>
</feature>
<dbReference type="PROSITE" id="PS50850">
    <property type="entry name" value="MFS"/>
    <property type="match status" value="1"/>
</dbReference>
<dbReference type="InterPro" id="IPR036259">
    <property type="entry name" value="MFS_trans_sf"/>
</dbReference>
<feature type="transmembrane region" description="Helical" evidence="6">
    <location>
        <begin position="182"/>
        <end position="204"/>
    </location>
</feature>
<feature type="transmembrane region" description="Helical" evidence="6">
    <location>
        <begin position="210"/>
        <end position="232"/>
    </location>
</feature>
<sequence length="476" mass="50857">MSTSEHFENKTTPPQGGTDTSTAAADSKPSTAHDVTSRDVKIASWICFFAWTFAVYDFVLFGNLLPQLAASLGWSEAHSTEVNTWVTAGTALMAFAIGPLTDKIGRRKGILVAVAGAALASLLTATVGWVYGIAAGLGLVFLVVVRSIAGLGYAEQAINAAYLNEMFAHRYSDPAKARRRGLIYSLVQSGWPVGSVLAASSVYLLFPIGGWELCFAVAALPAVFILWAGRWLKESPQFRRRQEVDELRRAGHADEARERAVAYGISSEKQSSPITAVFRGKSLRPTLVIGSAFLLNWVGVLAFSILGTSLLTAESGKNISFDNALTILIVSNATAFLGYLFHGWLGDRIGRRNTIGLAWIVCSMCFFAMLQAPDGNYPLIVALYSAGLFFLIGPFSALLFFTGESFPVHTRATGSSLINASGQVGAIIGGVLITATLSAGQSWETATLWWGCLPILAAGLLVFAAPNVDPRTVRTD</sequence>
<accession>A0ABQ2LWL9</accession>
<name>A0ABQ2LWL9_9MICC</name>
<feature type="transmembrane region" description="Helical" evidence="6">
    <location>
        <begin position="287"/>
        <end position="311"/>
    </location>
</feature>
<evidence type="ECO:0000256" key="4">
    <source>
        <dbReference type="ARBA" id="ARBA00023136"/>
    </source>
</evidence>
<feature type="transmembrane region" description="Helical" evidence="6">
    <location>
        <begin position="379"/>
        <end position="401"/>
    </location>
</feature>
<protein>
    <submittedName>
        <fullName evidence="8">MFS transporter</fullName>
    </submittedName>
</protein>
<keyword evidence="2 6" id="KW-0812">Transmembrane</keyword>
<comment type="subcellular location">
    <subcellularLocation>
        <location evidence="1">Cell membrane</location>
        <topology evidence="1">Multi-pass membrane protein</topology>
    </subcellularLocation>
</comment>